<reference evidence="5 6" key="1">
    <citation type="journal article" date="2018" name="Nat. Biotechnol.">
        <title>A standardized bacterial taxonomy based on genome phylogeny substantially revises the tree of life.</title>
        <authorList>
            <person name="Parks D.H."/>
            <person name="Chuvochina M."/>
            <person name="Waite D.W."/>
            <person name="Rinke C."/>
            <person name="Skarshewski A."/>
            <person name="Chaumeil P.A."/>
            <person name="Hugenholtz P."/>
        </authorList>
    </citation>
    <scope>NUCLEOTIDE SEQUENCE [LARGE SCALE GENOMIC DNA]</scope>
    <source>
        <strain evidence="5">UBA10707</strain>
    </source>
</reference>
<organism evidence="5 6">
    <name type="scientific">Advenella kashmirensis</name>
    <dbReference type="NCBI Taxonomy" id="310575"/>
    <lineage>
        <taxon>Bacteria</taxon>
        <taxon>Pseudomonadati</taxon>
        <taxon>Pseudomonadota</taxon>
        <taxon>Betaproteobacteria</taxon>
        <taxon>Burkholderiales</taxon>
        <taxon>Alcaligenaceae</taxon>
    </lineage>
</organism>
<dbReference type="SUPFAM" id="SSF53822">
    <property type="entry name" value="Periplasmic binding protein-like I"/>
    <property type="match status" value="1"/>
</dbReference>
<dbReference type="EMBL" id="DOEK01000009">
    <property type="protein sequence ID" value="HBP28951.1"/>
    <property type="molecule type" value="Genomic_DNA"/>
</dbReference>
<name>A0A356LED9_9BURK</name>
<dbReference type="CDD" id="cd06333">
    <property type="entry name" value="PBP1_ABC_RPA1789-like"/>
    <property type="match status" value="1"/>
</dbReference>
<comment type="similarity">
    <text evidence="1">Belongs to the leucine-binding protein family.</text>
</comment>
<feature type="domain" description="Leucine-binding protein" evidence="4">
    <location>
        <begin position="23"/>
        <end position="344"/>
    </location>
</feature>
<dbReference type="InterPro" id="IPR028082">
    <property type="entry name" value="Peripla_BP_I"/>
</dbReference>
<dbReference type="InterPro" id="IPR028081">
    <property type="entry name" value="Leu-bd"/>
</dbReference>
<evidence type="ECO:0000313" key="6">
    <source>
        <dbReference type="Proteomes" id="UP000264036"/>
    </source>
</evidence>
<dbReference type="PANTHER" id="PTHR30483">
    <property type="entry name" value="LEUCINE-SPECIFIC-BINDING PROTEIN"/>
    <property type="match status" value="1"/>
</dbReference>
<gene>
    <name evidence="5" type="ORF">DD666_05990</name>
</gene>
<keyword evidence="2 3" id="KW-0732">Signal</keyword>
<evidence type="ECO:0000259" key="4">
    <source>
        <dbReference type="Pfam" id="PF13458"/>
    </source>
</evidence>
<proteinExistence type="inferred from homology"/>
<evidence type="ECO:0000256" key="3">
    <source>
        <dbReference type="SAM" id="SignalP"/>
    </source>
</evidence>
<dbReference type="Pfam" id="PF13458">
    <property type="entry name" value="Peripla_BP_6"/>
    <property type="match status" value="1"/>
</dbReference>
<evidence type="ECO:0000313" key="5">
    <source>
        <dbReference type="EMBL" id="HBP28951.1"/>
    </source>
</evidence>
<feature type="signal peptide" evidence="3">
    <location>
        <begin position="1"/>
        <end position="21"/>
    </location>
</feature>
<dbReference type="Proteomes" id="UP000264036">
    <property type="component" value="Unassembled WGS sequence"/>
</dbReference>
<dbReference type="Gene3D" id="3.40.50.2300">
    <property type="match status" value="2"/>
</dbReference>
<sequence length="383" mass="40596">MKLLSTIVFAVGMCASVDAFAKTVTVGFISSLSGPISSLGIPYANGAIAGHKAIGKSADADIKLIRLDDASDPATAARNARKLINEDQVDVLMGTSGVPGTMAIAAVANESKVPFIAISPVANVSPATAQWMVSVAQPTELMINAVVDHMKAHGVKTVSYIGFSDAWGDLAHDALKKHSAQVGIELLNDERYSRTDASVTGQILKIRAKKPDAILAGTSGTPAALPYLELKKLGYKGKVYGTHGLINSDFIRVVGKAGDEILAPTGPVTVAEQLPDTNPVKKVALAYREAFQAAFPKGSPDVFSAWSYDAWLLLVAATAEAQKHAEPGTPAYRQAVMDAIFKTHELAGTHGVYNYKRGSPFGTDERARVVVKLRDGKWKLENE</sequence>
<evidence type="ECO:0000256" key="1">
    <source>
        <dbReference type="ARBA" id="ARBA00010062"/>
    </source>
</evidence>
<comment type="caution">
    <text evidence="5">The sequence shown here is derived from an EMBL/GenBank/DDBJ whole genome shotgun (WGS) entry which is preliminary data.</text>
</comment>
<dbReference type="PANTHER" id="PTHR30483:SF38">
    <property type="entry name" value="BLR7848 PROTEIN"/>
    <property type="match status" value="1"/>
</dbReference>
<protein>
    <submittedName>
        <fullName evidence="5">Branched-chain amino acid ABC transporter substrate-binding protein</fullName>
    </submittedName>
</protein>
<dbReference type="InterPro" id="IPR051010">
    <property type="entry name" value="BCAA_transport"/>
</dbReference>
<dbReference type="AlphaFoldDB" id="A0A356LED9"/>
<evidence type="ECO:0000256" key="2">
    <source>
        <dbReference type="ARBA" id="ARBA00022729"/>
    </source>
</evidence>
<feature type="chain" id="PRO_5016560344" evidence="3">
    <location>
        <begin position="22"/>
        <end position="383"/>
    </location>
</feature>
<accession>A0A356LED9</accession>